<dbReference type="Pfam" id="PF13470">
    <property type="entry name" value="PIN_3"/>
    <property type="match status" value="1"/>
</dbReference>
<dbReference type="SUPFAM" id="SSF88723">
    <property type="entry name" value="PIN domain-like"/>
    <property type="match status" value="1"/>
</dbReference>
<dbReference type="eggNOG" id="COG1569">
    <property type="taxonomic scope" value="Bacteria"/>
</dbReference>
<name>D6CV67_THIA3</name>
<evidence type="ECO:0000313" key="4">
    <source>
        <dbReference type="Proteomes" id="UP000002372"/>
    </source>
</evidence>
<reference evidence="2" key="3">
    <citation type="submission" date="2010-07" db="EMBL/GenBank/DDBJ databases">
        <authorList>
            <person name="Genoscope - CEA"/>
        </authorList>
    </citation>
    <scope>NUCLEOTIDE SEQUENCE</scope>
    <source>
        <strain evidence="2">3As</strain>
    </source>
</reference>
<dbReference type="Proteomes" id="UP000002372">
    <property type="component" value="Chromosome"/>
</dbReference>
<gene>
    <name evidence="2" type="ordered locus">THI_2567</name>
    <name evidence="3" type="ORF">THICB1_50020</name>
</gene>
<sequence>MKVERDSRRFVIDTNVWISAALSPPGAPAQVVRRVLQHGLVVLTTHTFAELETRLWKPKFDPYLSIEVRQQLLHDLSAAAIWVDVPPGLAAQMFSRDLDDDAFIHAAEVAQALWLVTGDQDLLGVNPPPIGLRILTPAQALQHPEFA</sequence>
<dbReference type="PANTHER" id="PTHR34610">
    <property type="entry name" value="SSL7007 PROTEIN"/>
    <property type="match status" value="1"/>
</dbReference>
<dbReference type="InterPro" id="IPR002850">
    <property type="entry name" value="PIN_toxin-like"/>
</dbReference>
<dbReference type="Gene3D" id="3.40.50.1010">
    <property type="entry name" value="5'-nuclease"/>
    <property type="match status" value="1"/>
</dbReference>
<reference key="1">
    <citation type="submission" date="2009-07" db="EMBL/GenBank/DDBJ databases">
        <authorList>
            <person name="Genoscope - CEA"/>
        </authorList>
    </citation>
    <scope>NUCLEOTIDE SEQUENCE</scope>
    <source>
        <strain>3As</strain>
    </source>
</reference>
<proteinExistence type="predicted"/>
<dbReference type="EMBL" id="FP475956">
    <property type="protein sequence ID" value="CAZ89186.1"/>
    <property type="molecule type" value="Genomic_DNA"/>
</dbReference>
<keyword evidence="5" id="KW-1185">Reference proteome</keyword>
<organism evidence="2 4">
    <name type="scientific">Thiomonas arsenitoxydans (strain DSM 22701 / CIP 110005 / 3As)</name>
    <dbReference type="NCBI Taxonomy" id="426114"/>
    <lineage>
        <taxon>Bacteria</taxon>
        <taxon>Pseudomonadati</taxon>
        <taxon>Pseudomonadota</taxon>
        <taxon>Betaproteobacteria</taxon>
        <taxon>Burkholderiales</taxon>
        <taxon>Thiomonas</taxon>
    </lineage>
</organism>
<evidence type="ECO:0000313" key="3">
    <source>
        <dbReference type="EMBL" id="CQR34939.1"/>
    </source>
</evidence>
<dbReference type="KEGG" id="thi:THI_2567"/>
<accession>D6CV67</accession>
<dbReference type="EMBL" id="CTRI01000027">
    <property type="protein sequence ID" value="CQR34939.1"/>
    <property type="molecule type" value="Genomic_DNA"/>
</dbReference>
<dbReference type="InterPro" id="IPR029060">
    <property type="entry name" value="PIN-like_dom_sf"/>
</dbReference>
<dbReference type="HOGENOM" id="CLU_116617_3_2_4"/>
<evidence type="ECO:0000313" key="5">
    <source>
        <dbReference type="Proteomes" id="UP000078599"/>
    </source>
</evidence>
<evidence type="ECO:0000313" key="2">
    <source>
        <dbReference type="EMBL" id="CAZ89186.1"/>
    </source>
</evidence>
<evidence type="ECO:0000259" key="1">
    <source>
        <dbReference type="Pfam" id="PF13470"/>
    </source>
</evidence>
<dbReference type="RefSeq" id="WP_013106471.1">
    <property type="nucleotide sequence ID" value="NC_014145.1"/>
</dbReference>
<dbReference type="OrthoDB" id="9792229at2"/>
<reference evidence="3 5" key="4">
    <citation type="submission" date="2015-03" db="EMBL/GenBank/DDBJ databases">
        <authorList>
            <person name="Regsiter A."/>
            <person name="william w."/>
        </authorList>
    </citation>
    <scope>NUCLEOTIDE SEQUENCE [LARGE SCALE GENOMIC DNA]</scope>
    <source>
        <strain evidence="3 5">CB1</strain>
    </source>
</reference>
<dbReference type="AlphaFoldDB" id="D6CV67"/>
<feature type="domain" description="PIN" evidence="1">
    <location>
        <begin position="9"/>
        <end position="120"/>
    </location>
</feature>
<dbReference type="InterPro" id="IPR002716">
    <property type="entry name" value="PIN_dom"/>
</dbReference>
<protein>
    <recommendedName>
        <fullName evidence="1">PIN domain-containing protein</fullName>
    </recommendedName>
</protein>
<dbReference type="Proteomes" id="UP000078599">
    <property type="component" value="Unassembled WGS sequence"/>
</dbReference>
<dbReference type="PANTHER" id="PTHR34610:SF3">
    <property type="entry name" value="SSL7007 PROTEIN"/>
    <property type="match status" value="1"/>
</dbReference>
<reference evidence="4" key="2">
    <citation type="journal article" date="2010" name="PLoS Genet.">
        <title>Structure, function, and evolution of the Thiomonas spp. genome.</title>
        <authorList>
            <person name="Arsene-Ploetze F."/>
            <person name="Koechler S."/>
            <person name="Marchal M."/>
            <person name="Coppee J.Y."/>
            <person name="Chandler M."/>
            <person name="Bonnefoy V."/>
            <person name="Brochier-Armanet C."/>
            <person name="Barakat M."/>
            <person name="Barbe V."/>
            <person name="Battaglia-Brunet F."/>
            <person name="Bruneel O."/>
            <person name="Bryan C.G."/>
            <person name="Cleiss-Arnold J."/>
            <person name="Cruveiller S."/>
            <person name="Erhardt M."/>
            <person name="Heinrich-Salmeron A."/>
            <person name="Hommais F."/>
            <person name="Joulian C."/>
            <person name="Krin E."/>
            <person name="Lieutaud A."/>
            <person name="Lievremont D."/>
            <person name="Michel C."/>
            <person name="Muller D."/>
            <person name="Ortet P."/>
            <person name="Proux C."/>
            <person name="Siguier P."/>
            <person name="Roche D."/>
            <person name="Rouy Z."/>
            <person name="Salvignol G."/>
            <person name="Slyemi D."/>
            <person name="Talla E."/>
            <person name="Weiss S."/>
            <person name="Weissenbach J."/>
            <person name="Medigue C."/>
            <person name="Bertin P.N."/>
        </authorList>
    </citation>
    <scope>NUCLEOTIDE SEQUENCE [LARGE SCALE GENOMIC DNA]</scope>
    <source>
        <strain evidence="4">DSM 22701 / CIP 110005 / 3As</strain>
    </source>
</reference>
<dbReference type="NCBIfam" id="TIGR00305">
    <property type="entry name" value="putative toxin-antitoxin system toxin component, PIN family"/>
    <property type="match status" value="1"/>
</dbReference>